<dbReference type="AlphaFoldDB" id="A0AAE3VDY9"/>
<name>A0AAE3VDY9_9BACT</name>
<reference evidence="1" key="1">
    <citation type="submission" date="2023-07" db="EMBL/GenBank/DDBJ databases">
        <title>Genomic Encyclopedia of Type Strains, Phase IV (KMG-IV): sequencing the most valuable type-strain genomes for metagenomic binning, comparative biology and taxonomic classification.</title>
        <authorList>
            <person name="Goeker M."/>
        </authorList>
    </citation>
    <scope>NUCLEOTIDE SEQUENCE</scope>
    <source>
        <strain evidence="1">DSM 24202</strain>
    </source>
</reference>
<protein>
    <submittedName>
        <fullName evidence="1">Uncharacterized protein</fullName>
    </submittedName>
</protein>
<organism evidence="1 2">
    <name type="scientific">Oligosphaera ethanolica</name>
    <dbReference type="NCBI Taxonomy" id="760260"/>
    <lineage>
        <taxon>Bacteria</taxon>
        <taxon>Pseudomonadati</taxon>
        <taxon>Lentisphaerota</taxon>
        <taxon>Oligosphaeria</taxon>
        <taxon>Oligosphaerales</taxon>
        <taxon>Oligosphaeraceae</taxon>
        <taxon>Oligosphaera</taxon>
    </lineage>
</organism>
<dbReference type="EMBL" id="JAUSVL010000001">
    <property type="protein sequence ID" value="MDQ0288540.1"/>
    <property type="molecule type" value="Genomic_DNA"/>
</dbReference>
<sequence>MLVTLLGMTTPVRAKQLKNALFPMLVTLFGITTPVSPVQPENANSAIVVTGMPSISAGMVMSPPLPVYSTIATELLLMV</sequence>
<proteinExistence type="predicted"/>
<accession>A0AAE3VDY9</accession>
<comment type="caution">
    <text evidence="1">The sequence shown here is derived from an EMBL/GenBank/DDBJ whole genome shotgun (WGS) entry which is preliminary data.</text>
</comment>
<evidence type="ECO:0000313" key="1">
    <source>
        <dbReference type="EMBL" id="MDQ0288540.1"/>
    </source>
</evidence>
<gene>
    <name evidence="1" type="ORF">J3R75_000647</name>
</gene>
<dbReference type="Proteomes" id="UP001238163">
    <property type="component" value="Unassembled WGS sequence"/>
</dbReference>
<dbReference type="RefSeq" id="WP_307259867.1">
    <property type="nucleotide sequence ID" value="NZ_JAUSVL010000001.1"/>
</dbReference>
<keyword evidence="2" id="KW-1185">Reference proteome</keyword>
<evidence type="ECO:0000313" key="2">
    <source>
        <dbReference type="Proteomes" id="UP001238163"/>
    </source>
</evidence>